<dbReference type="GO" id="GO:0016052">
    <property type="term" value="P:carbohydrate catabolic process"/>
    <property type="evidence" value="ECO:0007669"/>
    <property type="project" value="TreeGrafter"/>
</dbReference>
<comment type="catalytic activity">
    <reaction evidence="10 13">
        <text>cutin + H2O = cutin monomers.</text>
        <dbReference type="EC" id="3.1.1.74"/>
    </reaction>
</comment>
<dbReference type="EC" id="3.1.1.74" evidence="3 13"/>
<feature type="disulfide bond" evidence="12">
    <location>
        <begin position="185"/>
        <end position="192"/>
    </location>
</feature>
<evidence type="ECO:0000256" key="3">
    <source>
        <dbReference type="ARBA" id="ARBA00013095"/>
    </source>
</evidence>
<sequence>MKSSILNVLVGISAVAAAPGEYASLETRQRGSVANDLKNGDCKPVTFIMARGSTELTNMGTVVGLQTCAAIKDNLGEDQVACQGIGTEDGYAAALAPNFQQKNTDDQSIQAALDIMNLAMTQCPDTTVVMGGYSQGSAVVDNAIQEMPAAQQAKIAGVVVWGFTRAEQDNQQIPGYPVDQTKVFCAPGDLVCNGTLTITAAHLSYGRNADESGAFLAQMAQQASAGGNGANGAGGNGAKGGGNGANGAGGNGAKGAGGNGAKGAGAGGAAGAAAGGTAGGGAASGNKKNSGGFFGGMFGN</sequence>
<feature type="signal peptide" evidence="13">
    <location>
        <begin position="1"/>
        <end position="17"/>
    </location>
</feature>
<dbReference type="SUPFAM" id="SSF53474">
    <property type="entry name" value="alpha/beta-Hydrolases"/>
    <property type="match status" value="1"/>
</dbReference>
<dbReference type="PROSITE" id="PS00155">
    <property type="entry name" value="CUTINASE_1"/>
    <property type="match status" value="1"/>
</dbReference>
<reference evidence="14" key="1">
    <citation type="submission" date="2017-09" db="EMBL/GenBank/DDBJ databases">
        <title>Polyketide synthases of a Diaporthe helianthi virulent isolate.</title>
        <authorList>
            <person name="Baroncelli R."/>
        </authorList>
    </citation>
    <scope>NUCLEOTIDE SEQUENCE [LARGE SCALE GENOMIC DNA]</scope>
    <source>
        <strain evidence="14">7/96</strain>
    </source>
</reference>
<dbReference type="OrthoDB" id="2975078at2759"/>
<comment type="subcellular location">
    <subcellularLocation>
        <location evidence="1 13">Secreted</location>
    </subcellularLocation>
</comment>
<dbReference type="GO" id="GO:0005576">
    <property type="term" value="C:extracellular region"/>
    <property type="evidence" value="ECO:0007669"/>
    <property type="project" value="UniProtKB-SubCell"/>
</dbReference>
<evidence type="ECO:0000256" key="9">
    <source>
        <dbReference type="ARBA" id="ARBA00023157"/>
    </source>
</evidence>
<evidence type="ECO:0000256" key="11">
    <source>
        <dbReference type="PIRSR" id="PIRSR611150-1"/>
    </source>
</evidence>
<dbReference type="InterPro" id="IPR043579">
    <property type="entry name" value="CUTINASE_2"/>
</dbReference>
<evidence type="ECO:0000256" key="6">
    <source>
        <dbReference type="ARBA" id="ARBA00022729"/>
    </source>
</evidence>
<comment type="similarity">
    <text evidence="2 13">Belongs to the cutinase family.</text>
</comment>
<dbReference type="PROSITE" id="PS00931">
    <property type="entry name" value="CUTINASE_2"/>
    <property type="match status" value="1"/>
</dbReference>
<evidence type="ECO:0000256" key="12">
    <source>
        <dbReference type="PIRSR" id="PIRSR611150-2"/>
    </source>
</evidence>
<protein>
    <recommendedName>
        <fullName evidence="3 13">Cutinase</fullName>
        <ecNumber evidence="3 13">3.1.1.74</ecNumber>
    </recommendedName>
</protein>
<name>A0A2P5HPD4_DIAHE</name>
<evidence type="ECO:0000313" key="15">
    <source>
        <dbReference type="Proteomes" id="UP000094444"/>
    </source>
</evidence>
<keyword evidence="9 12" id="KW-1015">Disulfide bond</keyword>
<keyword evidence="15" id="KW-1185">Reference proteome</keyword>
<comment type="function">
    <text evidence="13">Catalyzes the hydrolysis of complex carboxylic polyesters found in the cell wall of plants. Degrades cutin, a macromolecule that forms the structure of the plant cuticle.</text>
</comment>
<gene>
    <name evidence="14" type="ORF">DHEL01_v209488</name>
</gene>
<feature type="active site" description="Proton donor/acceptor" evidence="11">
    <location>
        <position position="202"/>
    </location>
</feature>
<evidence type="ECO:0000256" key="7">
    <source>
        <dbReference type="ARBA" id="ARBA00022801"/>
    </source>
</evidence>
<dbReference type="FunFam" id="3.40.50.1820:FF:000235">
    <property type="entry name" value="Cutinase 1"/>
    <property type="match status" value="1"/>
</dbReference>
<keyword evidence="8" id="KW-0843">Virulence</keyword>
<dbReference type="Gene3D" id="3.40.50.1820">
    <property type="entry name" value="alpha/beta hydrolase"/>
    <property type="match status" value="1"/>
</dbReference>
<dbReference type="GO" id="GO:0050525">
    <property type="term" value="F:cutinase activity"/>
    <property type="evidence" value="ECO:0007669"/>
    <property type="project" value="UniProtKB-UniRule"/>
</dbReference>
<feature type="active site" evidence="11">
    <location>
        <position position="189"/>
    </location>
</feature>
<dbReference type="InterPro" id="IPR000675">
    <property type="entry name" value="Cutinase/axe"/>
</dbReference>
<dbReference type="Pfam" id="PF01083">
    <property type="entry name" value="Cutinase"/>
    <property type="match status" value="1"/>
</dbReference>
<dbReference type="STRING" id="158607.A0A2P5HPD4"/>
<evidence type="ECO:0000256" key="5">
    <source>
        <dbReference type="ARBA" id="ARBA00022525"/>
    </source>
</evidence>
<evidence type="ECO:0000256" key="1">
    <source>
        <dbReference type="ARBA" id="ARBA00004613"/>
    </source>
</evidence>
<keyword evidence="6 13" id="KW-0732">Signal</keyword>
<dbReference type="Proteomes" id="UP000094444">
    <property type="component" value="Unassembled WGS sequence"/>
</dbReference>
<keyword evidence="5 13" id="KW-0964">Secreted</keyword>
<evidence type="ECO:0000256" key="4">
    <source>
        <dbReference type="ARBA" id="ARBA00022487"/>
    </source>
</evidence>
<dbReference type="PANTHER" id="PTHR48250">
    <property type="entry name" value="CUTINASE 2-RELATED"/>
    <property type="match status" value="1"/>
</dbReference>
<dbReference type="InterPro" id="IPR043580">
    <property type="entry name" value="CUTINASE_1"/>
</dbReference>
<evidence type="ECO:0000256" key="13">
    <source>
        <dbReference type="RuleBase" id="RU361263"/>
    </source>
</evidence>
<evidence type="ECO:0000256" key="10">
    <source>
        <dbReference type="ARBA" id="ARBA00034045"/>
    </source>
</evidence>
<feature type="disulfide bond" evidence="12">
    <location>
        <begin position="42"/>
        <end position="123"/>
    </location>
</feature>
<keyword evidence="7 13" id="KW-0378">Hydrolase</keyword>
<evidence type="ECO:0000256" key="2">
    <source>
        <dbReference type="ARBA" id="ARBA00007534"/>
    </source>
</evidence>
<evidence type="ECO:0000256" key="8">
    <source>
        <dbReference type="ARBA" id="ARBA00023026"/>
    </source>
</evidence>
<dbReference type="InterPro" id="IPR011150">
    <property type="entry name" value="Cutinase_monf"/>
</dbReference>
<dbReference type="EMBL" id="MAVT02001078">
    <property type="protein sequence ID" value="POS72123.1"/>
    <property type="molecule type" value="Genomic_DNA"/>
</dbReference>
<dbReference type="InParanoid" id="A0A2P5HPD4"/>
<organism evidence="14 15">
    <name type="scientific">Diaporthe helianthi</name>
    <dbReference type="NCBI Taxonomy" id="158607"/>
    <lineage>
        <taxon>Eukaryota</taxon>
        <taxon>Fungi</taxon>
        <taxon>Dikarya</taxon>
        <taxon>Ascomycota</taxon>
        <taxon>Pezizomycotina</taxon>
        <taxon>Sordariomycetes</taxon>
        <taxon>Sordariomycetidae</taxon>
        <taxon>Diaporthales</taxon>
        <taxon>Diaporthaceae</taxon>
        <taxon>Diaporthe</taxon>
    </lineage>
</organism>
<dbReference type="SMART" id="SM01110">
    <property type="entry name" value="Cutinase"/>
    <property type="match status" value="1"/>
</dbReference>
<comment type="caution">
    <text evidence="14">The sequence shown here is derived from an EMBL/GenBank/DDBJ whole genome shotgun (WGS) entry which is preliminary data.</text>
</comment>
<dbReference type="PANTHER" id="PTHR48250:SF3">
    <property type="entry name" value="CUTINASE 1-RELATED"/>
    <property type="match status" value="1"/>
</dbReference>
<feature type="active site" description="Nucleophile" evidence="11">
    <location>
        <position position="134"/>
    </location>
</feature>
<proteinExistence type="inferred from homology"/>
<feature type="chain" id="PRO_5015020647" description="Cutinase" evidence="13">
    <location>
        <begin position="18"/>
        <end position="300"/>
    </location>
</feature>
<dbReference type="AlphaFoldDB" id="A0A2P5HPD4"/>
<keyword evidence="4 13" id="KW-0719">Serine esterase</keyword>
<accession>A0A2P5HPD4</accession>
<evidence type="ECO:0000313" key="14">
    <source>
        <dbReference type="EMBL" id="POS72123.1"/>
    </source>
</evidence>
<dbReference type="PRINTS" id="PR00129">
    <property type="entry name" value="CUTINASE"/>
</dbReference>
<dbReference type="InterPro" id="IPR029058">
    <property type="entry name" value="AB_hydrolase_fold"/>
</dbReference>